<dbReference type="GO" id="GO:0034398">
    <property type="term" value="P:telomere tethering at nuclear periphery"/>
    <property type="evidence" value="ECO:0007669"/>
    <property type="project" value="TreeGrafter"/>
</dbReference>
<dbReference type="GO" id="GO:0044614">
    <property type="term" value="C:nuclear pore cytoplasmic filaments"/>
    <property type="evidence" value="ECO:0007669"/>
    <property type="project" value="TreeGrafter"/>
</dbReference>
<feature type="domain" description="Peptidase S59" evidence="13">
    <location>
        <begin position="621"/>
        <end position="709"/>
    </location>
</feature>
<dbReference type="InterPro" id="IPR037665">
    <property type="entry name" value="Nucleoporin_S59-like"/>
</dbReference>
<dbReference type="GO" id="GO:0008139">
    <property type="term" value="F:nuclear localization sequence binding"/>
    <property type="evidence" value="ECO:0007669"/>
    <property type="project" value="TreeGrafter"/>
</dbReference>
<dbReference type="PROSITE" id="PS51434">
    <property type="entry name" value="NUP_C"/>
    <property type="match status" value="1"/>
</dbReference>
<dbReference type="Pfam" id="PF04096">
    <property type="entry name" value="Nucleoporin2"/>
    <property type="match status" value="1"/>
</dbReference>
<name>A0A1D2MGC7_ORCCI</name>
<evidence type="ECO:0000256" key="3">
    <source>
        <dbReference type="ARBA" id="ARBA00008926"/>
    </source>
</evidence>
<evidence type="ECO:0000256" key="10">
    <source>
        <dbReference type="ARBA" id="ARBA00023132"/>
    </source>
</evidence>
<comment type="subcellular location">
    <subcellularLocation>
        <location evidence="2">Nucleus membrane</location>
        <topology evidence="2">Peripheral membrane protein</topology>
        <orientation evidence="2">Nucleoplasmic side</orientation>
    </subcellularLocation>
    <subcellularLocation>
        <location evidence="1">Nucleus</location>
        <location evidence="1">Nuclear pore complex</location>
    </subcellularLocation>
</comment>
<evidence type="ECO:0000256" key="7">
    <source>
        <dbReference type="ARBA" id="ARBA00022816"/>
    </source>
</evidence>
<keyword evidence="8" id="KW-0653">Protein transport</keyword>
<keyword evidence="7" id="KW-0509">mRNA transport</keyword>
<dbReference type="OMA" id="RWKFEVD"/>
<dbReference type="GO" id="GO:0003723">
    <property type="term" value="F:RNA binding"/>
    <property type="evidence" value="ECO:0007669"/>
    <property type="project" value="TreeGrafter"/>
</dbReference>
<dbReference type="Gene3D" id="1.10.10.2360">
    <property type="match status" value="1"/>
</dbReference>
<dbReference type="STRING" id="48709.A0A1D2MGC7"/>
<dbReference type="PANTHER" id="PTHR23198">
    <property type="entry name" value="NUCLEOPORIN"/>
    <property type="match status" value="1"/>
</dbReference>
<evidence type="ECO:0000256" key="8">
    <source>
        <dbReference type="ARBA" id="ARBA00022927"/>
    </source>
</evidence>
<proteinExistence type="inferred from homology"/>
<dbReference type="Pfam" id="PF21240">
    <property type="entry name" value="Nup98_GLEBS"/>
    <property type="match status" value="1"/>
</dbReference>
<dbReference type="SUPFAM" id="SSF82215">
    <property type="entry name" value="C-terminal autoproteolytic domain of nucleoporin nup98"/>
    <property type="match status" value="1"/>
</dbReference>
<feature type="region of interest" description="Disordered" evidence="12">
    <location>
        <begin position="1"/>
        <end position="21"/>
    </location>
</feature>
<protein>
    <recommendedName>
        <fullName evidence="4">Nuclear pore complex protein Nup98-Nup96</fullName>
    </recommendedName>
</protein>
<dbReference type="EMBL" id="LJIJ01001370">
    <property type="protein sequence ID" value="ODM91961.1"/>
    <property type="molecule type" value="Genomic_DNA"/>
</dbReference>
<evidence type="ECO:0000259" key="13">
    <source>
        <dbReference type="PROSITE" id="PS51434"/>
    </source>
</evidence>
<dbReference type="InterPro" id="IPR007230">
    <property type="entry name" value="Nup98_auto-Pept-S59_dom"/>
</dbReference>
<sequence length="1574" mass="173731">MFGNNSSTSEGSLQTLDPPMDCFQLSRSKRPRLFLEPELQAIPLGDGFNSSRQHLGLLEVLQLLLKVFLDNRQEAVDFGGASTAGGGIFGGASSSTASSGAFSSPNTAGSSIPFVASEIKEIVPRSNGTMTTIDYRIQSISTMKQYKDKSFEELRLEDYQLNRKGPQRALFGNASSQPNSSGTLGVFGQFGQTATPSSNSFGAGLGQTKTGGIFGSGTGVAPAASGFGTGATASTGFGFQVIPQAQQSIFGSSTTTTTPFLSQQQQPQQQNLWNQNTATTSAAPAFGTSLFGGTATASTTNITPVFGAGTSLFGQQQQAKPTGFSSLFSNNTTASTQPQSFFGGFAANPQASSTTAPTIFGAGTGTTFGAATSTSTYNFGNVNQTIGSTPSIQFGFKPSGITSNVNANATNIVNAPLSLFNTSGNASGLGLPLQQQQQQSYQYYPPRVIIPFATTPYKDNSLFYNMISDRKLENMTKPTNPLAIRQYMNFHRQARSIAAESSANLSWKGANNISPPQRNRHVSIDKFVIWDDNYATDFDEGYGVNILVPKIKKDWKRLSLDSASTTQTGNAEKSRRMLSRSLNLSDSALRWMKSDPITEGPAKSRTRRSFNKIGGGHINNIHFRHKEVVVYPDDKNKPPLYEGLNVPAEVELERVCPIDKVTNEPILCLKNIEEIKYEEKLKKACKRLEAEFISYNRTDYIWKFRVAHFSKYSCEVEEDDEEEGNGTANGNGTQPATIAAPKRFDVSFPGLGGIPLSDQQKQLAAIAKHIVGPGGDATASSSAAAPSEVIPNLVQSDSKLKDSGLENRSLLKGVTLHEESNLMQRYLPTPPKKSKAPESNLSLASFSTTSQSEHQKPVACSTEIWPELEQSSISSNPQAPRHVQRYIFPQEQIEEQVELLQIPQAPPEQIIIHSVQPVEFLSVKEQELNEDHFASLKISGVKLQGCPRVCFLPSGHFLSINQTTSFSQSFQMKLCQFSSYADKQETAILSEAIRAVLQNQLESRLTNRQGVLFQEHIQILQAQIKQSNFPQIRAGLEQERALWQLCNILWPEQETSDEILLDDGFQLTQRANLSNWLRENAHILFGNLYNSEDSSVFGLLKKGLVEQACEEAINQESFVLATLLVSDPHLLLQFDDCPGIVKEGMPETTSDIFLLVSGCLAGLSELTSEKVMNMSTHEWFQYFALFVWYNGPTKSCVATTVDKAIREYEEMMRSIIGVEADQETVALPSNETCTIANLCMHLLKMYSCTGYPMHLVVSPGIWTSNLLDYKLVWLLMRDLEEIGYQVGDQTYSEVCLSFAGELESIGLWKWAVFVLKNIELNEEDDEDGGSKVFGQRDAFFLRLLERNVADGEEDLEAERFLVYRLGVDEKLLCFVKSWKCSKSHEKIWYLGKMGEWQESLTTFISYLTEGNNILALVAEQNPAVGYSKNVMGYLETFGQNCKSLDDWDKFGVMLYNYLKLKTIQNQCGVERDGDGKGLYDMGPTVSCFLESVIKFQPFKPSQHALLLEMALNAQKVVQLMLVSSKVENAEKAKLYGDLQEFFDIPIPNEYFVGLMSFINRNFSDLNAIYMGETF</sequence>
<feature type="compositionally biased region" description="Polar residues" evidence="12">
    <location>
        <begin position="1"/>
        <end position="15"/>
    </location>
</feature>
<gene>
    <name evidence="14" type="ORF">Ocin01_14720</name>
</gene>
<evidence type="ECO:0000256" key="11">
    <source>
        <dbReference type="ARBA" id="ARBA00023242"/>
    </source>
</evidence>
<evidence type="ECO:0000313" key="15">
    <source>
        <dbReference type="Proteomes" id="UP000094527"/>
    </source>
</evidence>
<dbReference type="PANTHER" id="PTHR23198:SF6">
    <property type="entry name" value="NUCLEAR PORE COMPLEX PROTEIN NUP98-NUP96"/>
    <property type="match status" value="1"/>
</dbReference>
<organism evidence="14 15">
    <name type="scientific">Orchesella cincta</name>
    <name type="common">Springtail</name>
    <name type="synonym">Podura cincta</name>
    <dbReference type="NCBI Taxonomy" id="48709"/>
    <lineage>
        <taxon>Eukaryota</taxon>
        <taxon>Metazoa</taxon>
        <taxon>Ecdysozoa</taxon>
        <taxon>Arthropoda</taxon>
        <taxon>Hexapoda</taxon>
        <taxon>Collembola</taxon>
        <taxon>Entomobryomorpha</taxon>
        <taxon>Entomobryoidea</taxon>
        <taxon>Orchesellidae</taxon>
        <taxon>Orchesellinae</taxon>
        <taxon>Orchesella</taxon>
    </lineage>
</organism>
<keyword evidence="11" id="KW-0539">Nucleus</keyword>
<evidence type="ECO:0000256" key="6">
    <source>
        <dbReference type="ARBA" id="ARBA00022813"/>
    </source>
</evidence>
<keyword evidence="6" id="KW-0068">Autocatalytic cleavage</keyword>
<keyword evidence="10" id="KW-0906">Nuclear pore complex</keyword>
<evidence type="ECO:0000256" key="5">
    <source>
        <dbReference type="ARBA" id="ARBA00022448"/>
    </source>
</evidence>
<keyword evidence="15" id="KW-1185">Reference proteome</keyword>
<dbReference type="Gene3D" id="3.30.1610.10">
    <property type="entry name" value="Peptidase S59, nucleoporin"/>
    <property type="match status" value="1"/>
</dbReference>
<dbReference type="GO" id="GO:0017056">
    <property type="term" value="F:structural constituent of nuclear pore"/>
    <property type="evidence" value="ECO:0007669"/>
    <property type="project" value="InterPro"/>
</dbReference>
<dbReference type="FunFam" id="1.10.10.2360:FF:000001">
    <property type="entry name" value="Nuclear pore complex protein Nup98-Nup96"/>
    <property type="match status" value="1"/>
</dbReference>
<evidence type="ECO:0000256" key="9">
    <source>
        <dbReference type="ARBA" id="ARBA00023010"/>
    </source>
</evidence>
<reference evidence="14 15" key="1">
    <citation type="journal article" date="2016" name="Genome Biol. Evol.">
        <title>Gene Family Evolution Reflects Adaptation to Soil Environmental Stressors in the Genome of the Collembolan Orchesella cincta.</title>
        <authorList>
            <person name="Faddeeva-Vakhrusheva A."/>
            <person name="Derks M.F."/>
            <person name="Anvar S.Y."/>
            <person name="Agamennone V."/>
            <person name="Suring W."/>
            <person name="Smit S."/>
            <person name="van Straalen N.M."/>
            <person name="Roelofs D."/>
        </authorList>
    </citation>
    <scope>NUCLEOTIDE SEQUENCE [LARGE SCALE GENOMIC DNA]</scope>
    <source>
        <tissue evidence="14">Mixed pool</tissue>
    </source>
</reference>
<dbReference type="GO" id="GO:0000973">
    <property type="term" value="P:post-transcriptional tethering of RNA polymerase II gene DNA at nuclear periphery"/>
    <property type="evidence" value="ECO:0007669"/>
    <property type="project" value="TreeGrafter"/>
</dbReference>
<accession>A0A1D2MGC7</accession>
<dbReference type="InterPro" id="IPR036903">
    <property type="entry name" value="Nup98_auto-Pept-S59_dom_sf"/>
</dbReference>
<evidence type="ECO:0000256" key="12">
    <source>
        <dbReference type="SAM" id="MobiDB-lite"/>
    </source>
</evidence>
<dbReference type="OrthoDB" id="3797628at2759"/>
<keyword evidence="9" id="KW-0811">Translocation</keyword>
<dbReference type="InterPro" id="IPR021967">
    <property type="entry name" value="Nup98_C"/>
</dbReference>
<evidence type="ECO:0000256" key="2">
    <source>
        <dbReference type="ARBA" id="ARBA00004620"/>
    </source>
</evidence>
<comment type="similarity">
    <text evidence="3">Belongs to the nucleoporin GLFG family.</text>
</comment>
<dbReference type="Proteomes" id="UP000094527">
    <property type="component" value="Unassembled WGS sequence"/>
</dbReference>
<feature type="region of interest" description="Disordered" evidence="12">
    <location>
        <begin position="253"/>
        <end position="272"/>
    </location>
</feature>
<dbReference type="GO" id="GO:0006405">
    <property type="term" value="P:RNA export from nucleus"/>
    <property type="evidence" value="ECO:0007669"/>
    <property type="project" value="TreeGrafter"/>
</dbReference>
<dbReference type="GO" id="GO:0051028">
    <property type="term" value="P:mRNA transport"/>
    <property type="evidence" value="ECO:0007669"/>
    <property type="project" value="UniProtKB-KW"/>
</dbReference>
<comment type="caution">
    <text evidence="14">The sequence shown here is derived from an EMBL/GenBank/DDBJ whole genome shotgun (WGS) entry which is preliminary data.</text>
</comment>
<dbReference type="Pfam" id="PF12110">
    <property type="entry name" value="Nup96"/>
    <property type="match status" value="1"/>
</dbReference>
<keyword evidence="5" id="KW-0813">Transport</keyword>
<evidence type="ECO:0000256" key="4">
    <source>
        <dbReference type="ARBA" id="ARBA00013472"/>
    </source>
</evidence>
<dbReference type="GO" id="GO:0006606">
    <property type="term" value="P:protein import into nucleus"/>
    <property type="evidence" value="ECO:0007669"/>
    <property type="project" value="TreeGrafter"/>
</dbReference>
<evidence type="ECO:0000313" key="14">
    <source>
        <dbReference type="EMBL" id="ODM91961.1"/>
    </source>
</evidence>
<evidence type="ECO:0000256" key="1">
    <source>
        <dbReference type="ARBA" id="ARBA00004567"/>
    </source>
</evidence>
<dbReference type="GO" id="GO:0031965">
    <property type="term" value="C:nuclear membrane"/>
    <property type="evidence" value="ECO:0007669"/>
    <property type="project" value="UniProtKB-SubCell"/>
</dbReference>